<keyword evidence="3" id="KW-1185">Reference proteome</keyword>
<organism evidence="2 3">
    <name type="scientific">Heracleum sosnowskyi</name>
    <dbReference type="NCBI Taxonomy" id="360622"/>
    <lineage>
        <taxon>Eukaryota</taxon>
        <taxon>Viridiplantae</taxon>
        <taxon>Streptophyta</taxon>
        <taxon>Embryophyta</taxon>
        <taxon>Tracheophyta</taxon>
        <taxon>Spermatophyta</taxon>
        <taxon>Magnoliopsida</taxon>
        <taxon>eudicotyledons</taxon>
        <taxon>Gunneridae</taxon>
        <taxon>Pentapetalae</taxon>
        <taxon>asterids</taxon>
        <taxon>campanulids</taxon>
        <taxon>Apiales</taxon>
        <taxon>Apiaceae</taxon>
        <taxon>Apioideae</taxon>
        <taxon>apioid superclade</taxon>
        <taxon>Tordylieae</taxon>
        <taxon>Tordyliinae</taxon>
        <taxon>Heracleum</taxon>
    </lineage>
</organism>
<gene>
    <name evidence="2" type="ORF">POM88_051193</name>
</gene>
<dbReference type="Proteomes" id="UP001237642">
    <property type="component" value="Unassembled WGS sequence"/>
</dbReference>
<evidence type="ECO:0000313" key="3">
    <source>
        <dbReference type="Proteomes" id="UP001237642"/>
    </source>
</evidence>
<dbReference type="AlphaFoldDB" id="A0AAD8GZ23"/>
<protein>
    <submittedName>
        <fullName evidence="2">Uncharacterized protein</fullName>
    </submittedName>
</protein>
<name>A0AAD8GZ23_9APIA</name>
<evidence type="ECO:0000313" key="2">
    <source>
        <dbReference type="EMBL" id="KAK1357937.1"/>
    </source>
</evidence>
<comment type="caution">
    <text evidence="2">The sequence shown here is derived from an EMBL/GenBank/DDBJ whole genome shotgun (WGS) entry which is preliminary data.</text>
</comment>
<reference evidence="2" key="1">
    <citation type="submission" date="2023-02" db="EMBL/GenBank/DDBJ databases">
        <title>Genome of toxic invasive species Heracleum sosnowskyi carries increased number of genes despite the absence of recent whole-genome duplications.</title>
        <authorList>
            <person name="Schelkunov M."/>
            <person name="Shtratnikova V."/>
            <person name="Makarenko M."/>
            <person name="Klepikova A."/>
            <person name="Omelchenko D."/>
            <person name="Novikova G."/>
            <person name="Obukhova E."/>
            <person name="Bogdanov V."/>
            <person name="Penin A."/>
            <person name="Logacheva M."/>
        </authorList>
    </citation>
    <scope>NUCLEOTIDE SEQUENCE</scope>
    <source>
        <strain evidence="2">Hsosn_3</strain>
        <tissue evidence="2">Leaf</tissue>
    </source>
</reference>
<accession>A0AAD8GZ23</accession>
<evidence type="ECO:0000256" key="1">
    <source>
        <dbReference type="SAM" id="MobiDB-lite"/>
    </source>
</evidence>
<feature type="region of interest" description="Disordered" evidence="1">
    <location>
        <begin position="317"/>
        <end position="346"/>
    </location>
</feature>
<reference evidence="2" key="2">
    <citation type="submission" date="2023-05" db="EMBL/GenBank/DDBJ databases">
        <authorList>
            <person name="Schelkunov M.I."/>
        </authorList>
    </citation>
    <scope>NUCLEOTIDE SEQUENCE</scope>
    <source>
        <strain evidence="2">Hsosn_3</strain>
        <tissue evidence="2">Leaf</tissue>
    </source>
</reference>
<proteinExistence type="predicted"/>
<dbReference type="EMBL" id="JAUIZM010000011">
    <property type="protein sequence ID" value="KAK1357937.1"/>
    <property type="molecule type" value="Genomic_DNA"/>
</dbReference>
<sequence length="433" mass="48888">MLVRCLNVGDSAHSRTLYLFHYTLLHSSMAFRHVLAHSHKLTSKSQLISSFSLFRKPNSNPLFSPKFYSRITDLKVLESPIEYFDFSILLKFQYDSKIKALLERFPVVERSEVANIESEFAVKPSGGSDLMRRTVCHDDPVGYRRYVFIKAVNGNESGFMVLVSMVRGCLLGVKIGKSLIVFVEEKTFKVQVLPHLDNTLEISYLQSRFVLETLLGFMCYDRDSLRRAVDVVENGFSSAKTKTTPWFLQNLALVYSVIYHAVFWPGFRNFVSSRLLPGCRTYNIPHEMLDLFHVWYSVSMSYFAGEKLSWEFDVDEGSEDELGGEGAFDLGGEGGEGSEDELGGEGAFDLGGEAGCEFSGEGGSEMDGKELVEKSLTLLVAVVKAPDEHTCPSASEMKKWHDTRPRTASWKAYKLSGSPRISRAKFIRFYWKS</sequence>
<feature type="compositionally biased region" description="Gly residues" evidence="1">
    <location>
        <begin position="324"/>
        <end position="335"/>
    </location>
</feature>